<feature type="domain" description="HAMP" evidence="17">
    <location>
        <begin position="195"/>
        <end position="247"/>
    </location>
</feature>
<evidence type="ECO:0000313" key="18">
    <source>
        <dbReference type="EMBL" id="MCT8974555.1"/>
    </source>
</evidence>
<dbReference type="SMART" id="SM00304">
    <property type="entry name" value="HAMP"/>
    <property type="match status" value="1"/>
</dbReference>
<evidence type="ECO:0000256" key="13">
    <source>
        <dbReference type="ARBA" id="ARBA00023012"/>
    </source>
</evidence>
<keyword evidence="9" id="KW-0547">Nucleotide-binding</keyword>
<keyword evidence="5" id="KW-0997">Cell inner membrane</keyword>
<dbReference type="RefSeq" id="WP_261618140.1">
    <property type="nucleotide sequence ID" value="NZ_JALIDZ010000013.1"/>
</dbReference>
<evidence type="ECO:0000259" key="16">
    <source>
        <dbReference type="PROSITE" id="PS50109"/>
    </source>
</evidence>
<dbReference type="SMART" id="SM00387">
    <property type="entry name" value="HATPase_c"/>
    <property type="match status" value="1"/>
</dbReference>
<dbReference type="InterPro" id="IPR036890">
    <property type="entry name" value="HATPase_C_sf"/>
</dbReference>
<evidence type="ECO:0000256" key="4">
    <source>
        <dbReference type="ARBA" id="ARBA00022475"/>
    </source>
</evidence>
<dbReference type="AlphaFoldDB" id="A0AAW5R849"/>
<evidence type="ECO:0000256" key="14">
    <source>
        <dbReference type="ARBA" id="ARBA00023136"/>
    </source>
</evidence>
<dbReference type="PANTHER" id="PTHR44936">
    <property type="entry name" value="SENSOR PROTEIN CREC"/>
    <property type="match status" value="1"/>
</dbReference>
<dbReference type="Pfam" id="PF00512">
    <property type="entry name" value="HisKA"/>
    <property type="match status" value="1"/>
</dbReference>
<evidence type="ECO:0000256" key="11">
    <source>
        <dbReference type="ARBA" id="ARBA00022840"/>
    </source>
</evidence>
<dbReference type="EC" id="2.7.13.3" evidence="3"/>
<keyword evidence="10" id="KW-0418">Kinase</keyword>
<comment type="subcellular location">
    <subcellularLocation>
        <location evidence="2">Cell inner membrane</location>
        <topology evidence="2">Multi-pass membrane protein</topology>
    </subcellularLocation>
</comment>
<dbReference type="PANTHER" id="PTHR44936:SF5">
    <property type="entry name" value="SENSOR HISTIDINE KINASE ENVZ"/>
    <property type="match status" value="1"/>
</dbReference>
<evidence type="ECO:0000259" key="17">
    <source>
        <dbReference type="PROSITE" id="PS50885"/>
    </source>
</evidence>
<dbReference type="InterPro" id="IPR050980">
    <property type="entry name" value="2C_sensor_his_kinase"/>
</dbReference>
<feature type="domain" description="Histidine kinase" evidence="16">
    <location>
        <begin position="255"/>
        <end position="454"/>
    </location>
</feature>
<dbReference type="InterPro" id="IPR003660">
    <property type="entry name" value="HAMP_dom"/>
</dbReference>
<dbReference type="SUPFAM" id="SSF47384">
    <property type="entry name" value="Homodimeric domain of signal transducing histidine kinase"/>
    <property type="match status" value="1"/>
</dbReference>
<dbReference type="CDD" id="cd00082">
    <property type="entry name" value="HisKA"/>
    <property type="match status" value="1"/>
</dbReference>
<comment type="caution">
    <text evidence="18">The sequence shown here is derived from an EMBL/GenBank/DDBJ whole genome shotgun (WGS) entry which is preliminary data.</text>
</comment>
<accession>A0AAW5R849</accession>
<sequence length="454" mass="49882">MKLLPKSFSGQLALLLFLALLVAQIVTFVLFAGERMRAAQQSYQESVVERAITLKRLLQDIPPAMHGRLLEAASEPRVKFWGSDKPSTRGGRDKVSDFLATELAVALQLPRGSVRVAIGVERPGDRPHWWSFRDGRPPPPQRIGWFKAAIALEGGGWMNIATAPPPGPRPFGRPLFVSLLISTVATLVAAMLVARRIVRPMRALADAAEGLGRGEAVGALPETGPEEARRSVRAFNEMRERLDRFVRDRTHMLAAISHDLRTPLTSLRLRAELLDDVEMREKMIETVEEMQHMTEATLAFVRADQAEEETRSIDLAALVDSLAADLVELGQSIAVTEAARPVVRGRTVALRRAIRNVIENAVRYGERAHVTVDMTQTPSEARVLVEDDGPGLPEGDLERVFEPFVRGEASRSRETGGIGLGLAVARSILRSHGGDIWLENRPSGGLRVVMTLPA</sequence>
<evidence type="ECO:0000256" key="15">
    <source>
        <dbReference type="SAM" id="Phobius"/>
    </source>
</evidence>
<keyword evidence="4" id="KW-1003">Cell membrane</keyword>
<protein>
    <recommendedName>
        <fullName evidence="3">histidine kinase</fullName>
        <ecNumber evidence="3">2.7.13.3</ecNumber>
    </recommendedName>
</protein>
<dbReference type="InterPro" id="IPR036097">
    <property type="entry name" value="HisK_dim/P_sf"/>
</dbReference>
<evidence type="ECO:0000256" key="12">
    <source>
        <dbReference type="ARBA" id="ARBA00022989"/>
    </source>
</evidence>
<dbReference type="Gene3D" id="1.10.287.130">
    <property type="match status" value="1"/>
</dbReference>
<dbReference type="CDD" id="cd06225">
    <property type="entry name" value="HAMP"/>
    <property type="match status" value="1"/>
</dbReference>
<keyword evidence="19" id="KW-1185">Reference proteome</keyword>
<organism evidence="18 19">
    <name type="scientific">Microbaculum marinisediminis</name>
    <dbReference type="NCBI Taxonomy" id="2931392"/>
    <lineage>
        <taxon>Bacteria</taxon>
        <taxon>Pseudomonadati</taxon>
        <taxon>Pseudomonadota</taxon>
        <taxon>Alphaproteobacteria</taxon>
        <taxon>Hyphomicrobiales</taxon>
        <taxon>Tepidamorphaceae</taxon>
        <taxon>Microbaculum</taxon>
    </lineage>
</organism>
<dbReference type="InterPro" id="IPR003594">
    <property type="entry name" value="HATPase_dom"/>
</dbReference>
<dbReference type="CDD" id="cd00075">
    <property type="entry name" value="HATPase"/>
    <property type="match status" value="1"/>
</dbReference>
<dbReference type="PROSITE" id="PS50109">
    <property type="entry name" value="HIS_KIN"/>
    <property type="match status" value="1"/>
</dbReference>
<evidence type="ECO:0000256" key="7">
    <source>
        <dbReference type="ARBA" id="ARBA00022679"/>
    </source>
</evidence>
<feature type="transmembrane region" description="Helical" evidence="15">
    <location>
        <begin position="12"/>
        <end position="32"/>
    </location>
</feature>
<proteinExistence type="predicted"/>
<keyword evidence="12 15" id="KW-1133">Transmembrane helix</keyword>
<comment type="catalytic activity">
    <reaction evidence="1">
        <text>ATP + protein L-histidine = ADP + protein N-phospho-L-histidine.</text>
        <dbReference type="EC" id="2.7.13.3"/>
    </reaction>
</comment>
<dbReference type="PRINTS" id="PR00344">
    <property type="entry name" value="BCTRLSENSOR"/>
</dbReference>
<reference evidence="18 19" key="1">
    <citation type="submission" date="2022-04" db="EMBL/GenBank/DDBJ databases">
        <authorList>
            <person name="Ye Y.-Q."/>
            <person name="Du Z.-J."/>
        </authorList>
    </citation>
    <scope>NUCLEOTIDE SEQUENCE [LARGE SCALE GENOMIC DNA]</scope>
    <source>
        <strain evidence="18 19">A6E488</strain>
    </source>
</reference>
<dbReference type="SUPFAM" id="SSF55874">
    <property type="entry name" value="ATPase domain of HSP90 chaperone/DNA topoisomerase II/histidine kinase"/>
    <property type="match status" value="1"/>
</dbReference>
<gene>
    <name evidence="18" type="ORF">MUB46_22040</name>
</gene>
<evidence type="ECO:0000256" key="5">
    <source>
        <dbReference type="ARBA" id="ARBA00022519"/>
    </source>
</evidence>
<dbReference type="InterPro" id="IPR004358">
    <property type="entry name" value="Sig_transdc_His_kin-like_C"/>
</dbReference>
<keyword evidence="14 15" id="KW-0472">Membrane</keyword>
<dbReference type="InterPro" id="IPR005467">
    <property type="entry name" value="His_kinase_dom"/>
</dbReference>
<evidence type="ECO:0000256" key="10">
    <source>
        <dbReference type="ARBA" id="ARBA00022777"/>
    </source>
</evidence>
<evidence type="ECO:0000256" key="2">
    <source>
        <dbReference type="ARBA" id="ARBA00004429"/>
    </source>
</evidence>
<evidence type="ECO:0000256" key="8">
    <source>
        <dbReference type="ARBA" id="ARBA00022692"/>
    </source>
</evidence>
<dbReference type="GO" id="GO:0005524">
    <property type="term" value="F:ATP binding"/>
    <property type="evidence" value="ECO:0007669"/>
    <property type="project" value="UniProtKB-KW"/>
</dbReference>
<dbReference type="SMART" id="SM00388">
    <property type="entry name" value="HisKA"/>
    <property type="match status" value="1"/>
</dbReference>
<dbReference type="Proteomes" id="UP001320898">
    <property type="component" value="Unassembled WGS sequence"/>
</dbReference>
<evidence type="ECO:0000256" key="1">
    <source>
        <dbReference type="ARBA" id="ARBA00000085"/>
    </source>
</evidence>
<evidence type="ECO:0000256" key="3">
    <source>
        <dbReference type="ARBA" id="ARBA00012438"/>
    </source>
</evidence>
<dbReference type="Pfam" id="PF02518">
    <property type="entry name" value="HATPase_c"/>
    <property type="match status" value="1"/>
</dbReference>
<evidence type="ECO:0000256" key="9">
    <source>
        <dbReference type="ARBA" id="ARBA00022741"/>
    </source>
</evidence>
<feature type="transmembrane region" description="Helical" evidence="15">
    <location>
        <begin position="175"/>
        <end position="194"/>
    </location>
</feature>
<dbReference type="InterPro" id="IPR003661">
    <property type="entry name" value="HisK_dim/P_dom"/>
</dbReference>
<keyword evidence="11 18" id="KW-0067">ATP-binding</keyword>
<dbReference type="EMBL" id="JALIDZ010000013">
    <property type="protein sequence ID" value="MCT8974555.1"/>
    <property type="molecule type" value="Genomic_DNA"/>
</dbReference>
<dbReference type="GO" id="GO:0005886">
    <property type="term" value="C:plasma membrane"/>
    <property type="evidence" value="ECO:0007669"/>
    <property type="project" value="UniProtKB-SubCell"/>
</dbReference>
<dbReference type="GO" id="GO:0000155">
    <property type="term" value="F:phosphorelay sensor kinase activity"/>
    <property type="evidence" value="ECO:0007669"/>
    <property type="project" value="InterPro"/>
</dbReference>
<dbReference type="Gene3D" id="3.30.565.10">
    <property type="entry name" value="Histidine kinase-like ATPase, C-terminal domain"/>
    <property type="match status" value="1"/>
</dbReference>
<keyword evidence="7" id="KW-0808">Transferase</keyword>
<dbReference type="PROSITE" id="PS50885">
    <property type="entry name" value="HAMP"/>
    <property type="match status" value="1"/>
</dbReference>
<keyword evidence="6" id="KW-0597">Phosphoprotein</keyword>
<dbReference type="Gene3D" id="1.10.8.500">
    <property type="entry name" value="HAMP domain in histidine kinase"/>
    <property type="match status" value="1"/>
</dbReference>
<keyword evidence="13" id="KW-0902">Two-component regulatory system</keyword>
<keyword evidence="8 15" id="KW-0812">Transmembrane</keyword>
<evidence type="ECO:0000313" key="19">
    <source>
        <dbReference type="Proteomes" id="UP001320898"/>
    </source>
</evidence>
<name>A0AAW5R849_9HYPH</name>
<evidence type="ECO:0000256" key="6">
    <source>
        <dbReference type="ARBA" id="ARBA00022553"/>
    </source>
</evidence>